<evidence type="ECO:0000256" key="2">
    <source>
        <dbReference type="ARBA" id="ARBA00023008"/>
    </source>
</evidence>
<dbReference type="CDD" id="cd02968">
    <property type="entry name" value="SCO"/>
    <property type="match status" value="1"/>
</dbReference>
<evidence type="ECO:0000256" key="1">
    <source>
        <dbReference type="ARBA" id="ARBA00010996"/>
    </source>
</evidence>
<keyword evidence="8" id="KW-1185">Reference proteome</keyword>
<dbReference type="RefSeq" id="WP_161073533.1">
    <property type="nucleotide sequence ID" value="NZ_CP086370.1"/>
</dbReference>
<reference evidence="7 8" key="1">
    <citation type="submission" date="2019-12" db="EMBL/GenBank/DDBJ databases">
        <title>Novel species isolated from a subtropical stream in China.</title>
        <authorList>
            <person name="Lu H."/>
        </authorList>
    </citation>
    <scope>NUCLEOTIDE SEQUENCE [LARGE SCALE GENOMIC DNA]</scope>
    <source>
        <strain evidence="7 8">FT127W</strain>
    </source>
</reference>
<feature type="chain" id="PRO_5030586392" evidence="5">
    <location>
        <begin position="26"/>
        <end position="217"/>
    </location>
</feature>
<gene>
    <name evidence="7" type="ORF">GTP77_18030</name>
</gene>
<comment type="similarity">
    <text evidence="1">Belongs to the SCO1/2 family.</text>
</comment>
<keyword evidence="2 3" id="KW-0186">Copper</keyword>
<evidence type="ECO:0000256" key="4">
    <source>
        <dbReference type="PIRSR" id="PIRSR603782-2"/>
    </source>
</evidence>
<keyword evidence="5" id="KW-0732">Signal</keyword>
<feature type="domain" description="Thioredoxin" evidence="6">
    <location>
        <begin position="48"/>
        <end position="217"/>
    </location>
</feature>
<protein>
    <submittedName>
        <fullName evidence="7">SCO family protein</fullName>
    </submittedName>
</protein>
<dbReference type="AlphaFoldDB" id="A0A7X4HDF9"/>
<proteinExistence type="inferred from homology"/>
<feature type="disulfide bond" description="Redox-active" evidence="4">
    <location>
        <begin position="91"/>
        <end position="95"/>
    </location>
</feature>
<sequence length="217" mass="23300">MTSWKNLSKYRTAAALLLLTAAGTAALYTGTSGFRVISTEAGRRLDIADHPRALPVAQVVAATGQPQPATLQQALRSDARVAIVTFIYTQCNAMCSVLGSELQQMQDSLRQRGLHDKVRLISISFDPRDTPQLLASYAGKQKAQPGTWQFLAMPDAAQRQQVLDAFGIVVLPAPLGEFEHNAAFHLIDQQGRLARIIDFTDGKGALDTALAMAGGAP</sequence>
<evidence type="ECO:0000313" key="8">
    <source>
        <dbReference type="Proteomes" id="UP000450676"/>
    </source>
</evidence>
<comment type="caution">
    <text evidence="7">The sequence shown here is derived from an EMBL/GenBank/DDBJ whole genome shotgun (WGS) entry which is preliminary data.</text>
</comment>
<evidence type="ECO:0000256" key="3">
    <source>
        <dbReference type="PIRSR" id="PIRSR603782-1"/>
    </source>
</evidence>
<evidence type="ECO:0000256" key="5">
    <source>
        <dbReference type="SAM" id="SignalP"/>
    </source>
</evidence>
<dbReference type="Proteomes" id="UP000450676">
    <property type="component" value="Unassembled WGS sequence"/>
</dbReference>
<dbReference type="Pfam" id="PF02630">
    <property type="entry name" value="SCO1-SenC"/>
    <property type="match status" value="1"/>
</dbReference>
<dbReference type="SUPFAM" id="SSF52833">
    <property type="entry name" value="Thioredoxin-like"/>
    <property type="match status" value="1"/>
</dbReference>
<keyword evidence="3" id="KW-0479">Metal-binding</keyword>
<name>A0A7X4HDF9_9BURK</name>
<accession>A0A7X4HDF9</accession>
<evidence type="ECO:0000259" key="6">
    <source>
        <dbReference type="PROSITE" id="PS51352"/>
    </source>
</evidence>
<dbReference type="GO" id="GO:0046872">
    <property type="term" value="F:metal ion binding"/>
    <property type="evidence" value="ECO:0007669"/>
    <property type="project" value="UniProtKB-KW"/>
</dbReference>
<feature type="binding site" evidence="3">
    <location>
        <position position="91"/>
    </location>
    <ligand>
        <name>Cu cation</name>
        <dbReference type="ChEBI" id="CHEBI:23378"/>
    </ligand>
</feature>
<feature type="binding site" evidence="3">
    <location>
        <position position="180"/>
    </location>
    <ligand>
        <name>Cu cation</name>
        <dbReference type="ChEBI" id="CHEBI:23378"/>
    </ligand>
</feature>
<feature type="binding site" evidence="3">
    <location>
        <position position="95"/>
    </location>
    <ligand>
        <name>Cu cation</name>
        <dbReference type="ChEBI" id="CHEBI:23378"/>
    </ligand>
</feature>
<feature type="signal peptide" evidence="5">
    <location>
        <begin position="1"/>
        <end position="25"/>
    </location>
</feature>
<dbReference type="InterPro" id="IPR003782">
    <property type="entry name" value="SCO1/SenC"/>
</dbReference>
<dbReference type="PROSITE" id="PS51352">
    <property type="entry name" value="THIOREDOXIN_2"/>
    <property type="match status" value="1"/>
</dbReference>
<keyword evidence="4" id="KW-1015">Disulfide bond</keyword>
<dbReference type="Gene3D" id="3.40.30.10">
    <property type="entry name" value="Glutaredoxin"/>
    <property type="match status" value="1"/>
</dbReference>
<dbReference type="EMBL" id="WWCU01000021">
    <property type="protein sequence ID" value="MYN09226.1"/>
    <property type="molecule type" value="Genomic_DNA"/>
</dbReference>
<evidence type="ECO:0000313" key="7">
    <source>
        <dbReference type="EMBL" id="MYN09226.1"/>
    </source>
</evidence>
<dbReference type="InterPro" id="IPR036249">
    <property type="entry name" value="Thioredoxin-like_sf"/>
</dbReference>
<organism evidence="7 8">
    <name type="scientific">Pseudoduganella aquatica</name>
    <dbReference type="NCBI Taxonomy" id="2660641"/>
    <lineage>
        <taxon>Bacteria</taxon>
        <taxon>Pseudomonadati</taxon>
        <taxon>Pseudomonadota</taxon>
        <taxon>Betaproteobacteria</taxon>
        <taxon>Burkholderiales</taxon>
        <taxon>Oxalobacteraceae</taxon>
        <taxon>Telluria group</taxon>
        <taxon>Pseudoduganella</taxon>
    </lineage>
</organism>
<dbReference type="InterPro" id="IPR013766">
    <property type="entry name" value="Thioredoxin_domain"/>
</dbReference>